<accession>R7URT3</accession>
<dbReference type="OMA" id="FWDDGHG"/>
<keyword evidence="3" id="KW-0812">Transmembrane</keyword>
<dbReference type="STRING" id="283909.R7URT3"/>
<dbReference type="AlphaFoldDB" id="R7URT3"/>
<evidence type="ECO:0000256" key="4">
    <source>
        <dbReference type="ARBA" id="ARBA00022824"/>
    </source>
</evidence>
<dbReference type="EnsemblMetazoa" id="CapteT225712">
    <property type="protein sequence ID" value="CapteP225712"/>
    <property type="gene ID" value="CapteG225712"/>
</dbReference>
<reference evidence="12" key="3">
    <citation type="submission" date="2015-06" db="UniProtKB">
        <authorList>
            <consortium name="EnsemblMetazoa"/>
        </authorList>
    </citation>
    <scope>IDENTIFICATION</scope>
</reference>
<evidence type="ECO:0000313" key="13">
    <source>
        <dbReference type="Proteomes" id="UP000014760"/>
    </source>
</evidence>
<dbReference type="OrthoDB" id="10261524at2759"/>
<evidence type="ECO:0000313" key="11">
    <source>
        <dbReference type="EMBL" id="ELU08915.1"/>
    </source>
</evidence>
<sequence>MNTFLSRANTIFAFTLSVMAVLTFGCFASTFLNDNLAHVNIKTAKPIVKNMPDYSVSREKNDLGFITFDLRADLNPIFNWNVKQLFLYLTAEYVTGKNVINQVVLWDQIIKRGDNSILDYHGMNPKYYFWDDGNGLRANKNVTLTLSWNVIPNAGTLPKVMGSGSHSFAFPESYASNHF</sequence>
<keyword evidence="13" id="KW-1185">Reference proteome</keyword>
<dbReference type="GO" id="GO:0006465">
    <property type="term" value="P:signal peptide processing"/>
    <property type="evidence" value="ECO:0007669"/>
    <property type="project" value="UniProtKB-UniRule"/>
</dbReference>
<dbReference type="GO" id="GO:0005787">
    <property type="term" value="C:signal peptidase complex"/>
    <property type="evidence" value="ECO:0007669"/>
    <property type="project" value="UniProtKB-UniRule"/>
</dbReference>
<keyword evidence="6" id="KW-1133">Transmembrane helix</keyword>
<evidence type="ECO:0000256" key="8">
    <source>
        <dbReference type="ARBA" id="ARBA00029556"/>
    </source>
</evidence>
<dbReference type="Pfam" id="PF04573">
    <property type="entry name" value="SPC22"/>
    <property type="match status" value="1"/>
</dbReference>
<dbReference type="EMBL" id="AMQN01001040">
    <property type="status" value="NOT_ANNOTATED_CDS"/>
    <property type="molecule type" value="Genomic_DNA"/>
</dbReference>
<comment type="subcellular location">
    <subcellularLocation>
        <location evidence="1">Endoplasmic reticulum membrane</location>
        <topology evidence="1">Single-pass type II membrane protein</topology>
    </subcellularLocation>
</comment>
<dbReference type="FunCoup" id="R7URT3">
    <property type="interactions" value="684"/>
</dbReference>
<keyword evidence="5" id="KW-0735">Signal-anchor</keyword>
<dbReference type="PANTHER" id="PTHR12804">
    <property type="entry name" value="MICROSOMAL SIGNAL PEPTIDASE 23 KD SUBUNIT SPC22/23"/>
    <property type="match status" value="1"/>
</dbReference>
<keyword evidence="7 10" id="KW-0472">Membrane</keyword>
<dbReference type="PIRSF" id="PIRSF016089">
    <property type="entry name" value="SPC22"/>
    <property type="match status" value="1"/>
</dbReference>
<dbReference type="EMBL" id="AMQN01001041">
    <property type="status" value="NOT_ANNOTATED_CDS"/>
    <property type="molecule type" value="Genomic_DNA"/>
</dbReference>
<evidence type="ECO:0000256" key="6">
    <source>
        <dbReference type="ARBA" id="ARBA00022989"/>
    </source>
</evidence>
<proteinExistence type="inferred from homology"/>
<dbReference type="EMBL" id="KB298688">
    <property type="protein sequence ID" value="ELU08915.1"/>
    <property type="molecule type" value="Genomic_DNA"/>
</dbReference>
<dbReference type="GO" id="GO:0045047">
    <property type="term" value="P:protein targeting to ER"/>
    <property type="evidence" value="ECO:0007669"/>
    <property type="project" value="TreeGrafter"/>
</dbReference>
<comment type="function">
    <text evidence="9">Essential component of the signal peptidase complex (SPC) which catalyzes the cleavage of N-terminal signal sequences from nascent proteins as they are translocated into the lumen of the endoplasmic reticulum. Essential for the SPC catalytic activity, possibly by stabilizing and positioning the active center of the complex close to the lumenal surface.</text>
</comment>
<keyword evidence="4 10" id="KW-0256">Endoplasmic reticulum</keyword>
<dbReference type="PANTHER" id="PTHR12804:SF0">
    <property type="entry name" value="SIGNAL PEPTIDASE COMPLEX SUBUNIT 3"/>
    <property type="match status" value="1"/>
</dbReference>
<evidence type="ECO:0000256" key="1">
    <source>
        <dbReference type="ARBA" id="ARBA00004648"/>
    </source>
</evidence>
<dbReference type="InterPro" id="IPR007653">
    <property type="entry name" value="SPC3"/>
</dbReference>
<evidence type="ECO:0000256" key="2">
    <source>
        <dbReference type="ARBA" id="ARBA00009289"/>
    </source>
</evidence>
<name>R7URT3_CAPTE</name>
<reference evidence="13" key="1">
    <citation type="submission" date="2012-12" db="EMBL/GenBank/DDBJ databases">
        <authorList>
            <person name="Hellsten U."/>
            <person name="Grimwood J."/>
            <person name="Chapman J.A."/>
            <person name="Shapiro H."/>
            <person name="Aerts A."/>
            <person name="Otillar R.P."/>
            <person name="Terry A.Y."/>
            <person name="Boore J.L."/>
            <person name="Simakov O."/>
            <person name="Marletaz F."/>
            <person name="Cho S.-J."/>
            <person name="Edsinger-Gonzales E."/>
            <person name="Havlak P."/>
            <person name="Kuo D.-H."/>
            <person name="Larsson T."/>
            <person name="Lv J."/>
            <person name="Arendt D."/>
            <person name="Savage R."/>
            <person name="Osoegawa K."/>
            <person name="de Jong P."/>
            <person name="Lindberg D.R."/>
            <person name="Seaver E.C."/>
            <person name="Weisblat D.A."/>
            <person name="Putnam N.H."/>
            <person name="Grigoriev I.V."/>
            <person name="Rokhsar D.S."/>
        </authorList>
    </citation>
    <scope>NUCLEOTIDE SEQUENCE</scope>
    <source>
        <strain evidence="13">I ESC-2004</strain>
    </source>
</reference>
<evidence type="ECO:0000256" key="7">
    <source>
        <dbReference type="ARBA" id="ARBA00023136"/>
    </source>
</evidence>
<dbReference type="PROSITE" id="PS51257">
    <property type="entry name" value="PROKAR_LIPOPROTEIN"/>
    <property type="match status" value="1"/>
</dbReference>
<dbReference type="HOGENOM" id="CLU_068714_1_0_1"/>
<evidence type="ECO:0000256" key="9">
    <source>
        <dbReference type="ARBA" id="ARBA00046080"/>
    </source>
</evidence>
<evidence type="ECO:0000256" key="10">
    <source>
        <dbReference type="PIRNR" id="PIRNR016089"/>
    </source>
</evidence>
<organism evidence="11">
    <name type="scientific">Capitella teleta</name>
    <name type="common">Polychaete worm</name>
    <dbReference type="NCBI Taxonomy" id="283909"/>
    <lineage>
        <taxon>Eukaryota</taxon>
        <taxon>Metazoa</taxon>
        <taxon>Spiralia</taxon>
        <taxon>Lophotrochozoa</taxon>
        <taxon>Annelida</taxon>
        <taxon>Polychaeta</taxon>
        <taxon>Sedentaria</taxon>
        <taxon>Scolecida</taxon>
        <taxon>Capitellidae</taxon>
        <taxon>Capitella</taxon>
    </lineage>
</organism>
<comment type="similarity">
    <text evidence="2 10">Belongs to the SPCS3 family.</text>
</comment>
<reference evidence="11 13" key="2">
    <citation type="journal article" date="2013" name="Nature">
        <title>Insights into bilaterian evolution from three spiralian genomes.</title>
        <authorList>
            <person name="Simakov O."/>
            <person name="Marletaz F."/>
            <person name="Cho S.J."/>
            <person name="Edsinger-Gonzales E."/>
            <person name="Havlak P."/>
            <person name="Hellsten U."/>
            <person name="Kuo D.H."/>
            <person name="Larsson T."/>
            <person name="Lv J."/>
            <person name="Arendt D."/>
            <person name="Savage R."/>
            <person name="Osoegawa K."/>
            <person name="de Jong P."/>
            <person name="Grimwood J."/>
            <person name="Chapman J.A."/>
            <person name="Shapiro H."/>
            <person name="Aerts A."/>
            <person name="Otillar R.P."/>
            <person name="Terry A.Y."/>
            <person name="Boore J.L."/>
            <person name="Grigoriev I.V."/>
            <person name="Lindberg D.R."/>
            <person name="Seaver E.C."/>
            <person name="Weisblat D.A."/>
            <person name="Putnam N.H."/>
            <person name="Rokhsar D.S."/>
        </authorList>
    </citation>
    <scope>NUCLEOTIDE SEQUENCE</scope>
    <source>
        <strain evidence="11 13">I ESC-2004</strain>
    </source>
</reference>
<evidence type="ECO:0000313" key="12">
    <source>
        <dbReference type="EnsemblMetazoa" id="CapteP225712"/>
    </source>
</evidence>
<protein>
    <recommendedName>
        <fullName evidence="8 10">Signal peptidase complex subunit 3</fullName>
    </recommendedName>
</protein>
<dbReference type="Proteomes" id="UP000014760">
    <property type="component" value="Unassembled WGS sequence"/>
</dbReference>
<evidence type="ECO:0000256" key="3">
    <source>
        <dbReference type="ARBA" id="ARBA00022692"/>
    </source>
</evidence>
<gene>
    <name evidence="11" type="ORF">CAPTEDRAFT_225712</name>
</gene>
<evidence type="ECO:0000256" key="5">
    <source>
        <dbReference type="ARBA" id="ARBA00022968"/>
    </source>
</evidence>